<sequence>MRCSSGSSKRATAIPSLPPSMEPSSLTPGSATVTTTIQSPYWLEAPSTTIYFKRLQAKLVNFPAFFPPLRISHQNFSNKAVHKHLYPSHIRTKSDDYSLIDDFGGFGGVYGVCICPFFNYFECFLETPWGRGRYAERWGARECCVTIWARGEDICHAGSGGLDRGAQGSQTTCALAEVARPRLGVRTTKDGCR</sequence>
<protein>
    <submittedName>
        <fullName evidence="2">Uncharacterized protein</fullName>
    </submittedName>
</protein>
<reference evidence="2" key="1">
    <citation type="submission" date="2020-05" db="EMBL/GenBank/DDBJ databases">
        <title>Mycena genomes resolve the evolution of fungal bioluminescence.</title>
        <authorList>
            <person name="Tsai I.J."/>
        </authorList>
    </citation>
    <scope>NUCLEOTIDE SEQUENCE</scope>
    <source>
        <strain evidence="2">CCC161011</strain>
    </source>
</reference>
<evidence type="ECO:0000313" key="3">
    <source>
        <dbReference type="Proteomes" id="UP000620124"/>
    </source>
</evidence>
<comment type="caution">
    <text evidence="2">The sequence shown here is derived from an EMBL/GenBank/DDBJ whole genome shotgun (WGS) entry which is preliminary data.</text>
</comment>
<keyword evidence="3" id="KW-1185">Reference proteome</keyword>
<proteinExistence type="predicted"/>
<name>A0A8H6X8R3_9AGAR</name>
<evidence type="ECO:0000313" key="2">
    <source>
        <dbReference type="EMBL" id="KAF7336284.1"/>
    </source>
</evidence>
<organism evidence="2 3">
    <name type="scientific">Mycena venus</name>
    <dbReference type="NCBI Taxonomy" id="2733690"/>
    <lineage>
        <taxon>Eukaryota</taxon>
        <taxon>Fungi</taxon>
        <taxon>Dikarya</taxon>
        <taxon>Basidiomycota</taxon>
        <taxon>Agaricomycotina</taxon>
        <taxon>Agaricomycetes</taxon>
        <taxon>Agaricomycetidae</taxon>
        <taxon>Agaricales</taxon>
        <taxon>Marasmiineae</taxon>
        <taxon>Mycenaceae</taxon>
        <taxon>Mycena</taxon>
    </lineage>
</organism>
<gene>
    <name evidence="2" type="ORF">MVEN_02176700</name>
</gene>
<dbReference type="Proteomes" id="UP000620124">
    <property type="component" value="Unassembled WGS sequence"/>
</dbReference>
<dbReference type="AlphaFoldDB" id="A0A8H6X8R3"/>
<accession>A0A8H6X8R3</accession>
<evidence type="ECO:0000256" key="1">
    <source>
        <dbReference type="SAM" id="MobiDB-lite"/>
    </source>
</evidence>
<dbReference type="EMBL" id="JACAZI010000023">
    <property type="protein sequence ID" value="KAF7336284.1"/>
    <property type="molecule type" value="Genomic_DNA"/>
</dbReference>
<feature type="region of interest" description="Disordered" evidence="1">
    <location>
        <begin position="1"/>
        <end position="31"/>
    </location>
</feature>
<feature type="compositionally biased region" description="Polar residues" evidence="1">
    <location>
        <begin position="1"/>
        <end position="10"/>
    </location>
</feature>